<reference evidence="1" key="1">
    <citation type="journal article" date="2020" name="Nature">
        <title>Giant virus diversity and host interactions through global metagenomics.</title>
        <authorList>
            <person name="Schulz F."/>
            <person name="Roux S."/>
            <person name="Paez-Espino D."/>
            <person name="Jungbluth S."/>
            <person name="Walsh D.A."/>
            <person name="Denef V.J."/>
            <person name="McMahon K.D."/>
            <person name="Konstantinidis K.T."/>
            <person name="Eloe-Fadrosh E.A."/>
            <person name="Kyrpides N.C."/>
            <person name="Woyke T."/>
        </authorList>
    </citation>
    <scope>NUCLEOTIDE SEQUENCE</scope>
    <source>
        <strain evidence="1">GVMAG-M-3300013004-44</strain>
    </source>
</reference>
<dbReference type="EMBL" id="MN739157">
    <property type="protein sequence ID" value="QHS91279.1"/>
    <property type="molecule type" value="Genomic_DNA"/>
</dbReference>
<dbReference type="AlphaFoldDB" id="A0A6C0BI97"/>
<accession>A0A6C0BI97</accession>
<proteinExistence type="predicted"/>
<protein>
    <submittedName>
        <fullName evidence="1">Uncharacterized protein</fullName>
    </submittedName>
</protein>
<name>A0A6C0BI97_9ZZZZ</name>
<organism evidence="1">
    <name type="scientific">viral metagenome</name>
    <dbReference type="NCBI Taxonomy" id="1070528"/>
    <lineage>
        <taxon>unclassified sequences</taxon>
        <taxon>metagenomes</taxon>
        <taxon>organismal metagenomes</taxon>
    </lineage>
</organism>
<evidence type="ECO:0000313" key="1">
    <source>
        <dbReference type="EMBL" id="QHS91279.1"/>
    </source>
</evidence>
<sequence length="198" mass="23440">MSANLVLSKSYKTFPWTKHIHLLLKELSPHLLEQEPVINAFNALITCLLKYREQFQTLKPSPSSKYEICINVKYIDVMYSTGYIYTQKELRGLPHRIRGVTQDQQQVISSDIYQHYSVLYELIKRDIVPAMERKAHAINMEKYIKYICKRITQYDEQIKKVKERCEKDIQIIQNHIVDLSARMKEFEKPCVVTTFPPE</sequence>